<dbReference type="Proteomes" id="UP001163603">
    <property type="component" value="Chromosome 3"/>
</dbReference>
<evidence type="ECO:0000313" key="1">
    <source>
        <dbReference type="EMBL" id="KAJ0047090.1"/>
    </source>
</evidence>
<comment type="caution">
    <text evidence="1">The sequence shown here is derived from an EMBL/GenBank/DDBJ whole genome shotgun (WGS) entry which is preliminary data.</text>
</comment>
<dbReference type="EMBL" id="CM047738">
    <property type="protein sequence ID" value="KAJ0047090.1"/>
    <property type="molecule type" value="Genomic_DNA"/>
</dbReference>
<gene>
    <name evidence="1" type="ORF">Pint_06320</name>
</gene>
<reference evidence="2" key="1">
    <citation type="journal article" date="2023" name="G3 (Bethesda)">
        <title>Genome assembly and association tests identify interacting loci associated with vigor, precocity, and sex in interspecific pistachio rootstocks.</title>
        <authorList>
            <person name="Palmer W."/>
            <person name="Jacygrad E."/>
            <person name="Sagayaradj S."/>
            <person name="Cavanaugh K."/>
            <person name="Han R."/>
            <person name="Bertier L."/>
            <person name="Beede B."/>
            <person name="Kafkas S."/>
            <person name="Golino D."/>
            <person name="Preece J."/>
            <person name="Michelmore R."/>
        </authorList>
    </citation>
    <scope>NUCLEOTIDE SEQUENCE [LARGE SCALE GENOMIC DNA]</scope>
</reference>
<name>A0ACC0Z9L4_9ROSI</name>
<keyword evidence="2" id="KW-1185">Reference proteome</keyword>
<sequence>MMAVSMALLQHVCSVPLARAALRPRCSLTVSTSSRRNLSVSSPSRAPHVDPHVLLGMSEQELQQLAVDFGQAFRNDLQEAGWTVGCSPIYRTVTAADGTIKLLIQLEDNRLVETVGIPVEDKQGLMRLTACVSSQVGCPLRCSFCATGKGGFSRNLKRHEIIGQVLAIEEIFKHRVTNVVFMGMGEPMLNLKSVLEAHRCLNKDVEIGQRMITISTVGVPNTIKKLASHKLQSTLAVSLHAPNQELRESIVPSAKSYPLEAIMKDCRDYFVETSRRVSFEYALLAGVNDSVEHAVELAELLHEWGRGHHVNLIPFNPIDGSDYRRPYRKAVQAFSAALESRKITASVRQTRGLDASAACGQLRNEFQKSPLLSDSKSSESETDNIAVALIVVKAARIEFPLYIRNAVKISNIMRRYSPPYYSSPRRGYGGRGRSPPRRGYGGGGGGYGRRKEQNHGSLLVRNIPLDCRPEELRIPFERFGLVRDVYIPKDYYTGEPRGFAFVQFVDPYDAAEAQHHMNGKRFAGREISVVVAAETRKRPEEMRHRARVSGGSSYDGPRSSYYGRSRSRSVSRSRSPRHPQGSRGRYRSRSYSPVPRQHEHYSVSPRRRHAEHPRSPRGPPQERVVEYTRRSYSPAYDDAADRNHGNDYVEKSAYEEGSRAHWRAPPGGGASRSPSGSRSRSADLSPRRSR</sequence>
<organism evidence="1 2">
    <name type="scientific">Pistacia integerrima</name>
    <dbReference type="NCBI Taxonomy" id="434235"/>
    <lineage>
        <taxon>Eukaryota</taxon>
        <taxon>Viridiplantae</taxon>
        <taxon>Streptophyta</taxon>
        <taxon>Embryophyta</taxon>
        <taxon>Tracheophyta</taxon>
        <taxon>Spermatophyta</taxon>
        <taxon>Magnoliopsida</taxon>
        <taxon>eudicotyledons</taxon>
        <taxon>Gunneridae</taxon>
        <taxon>Pentapetalae</taxon>
        <taxon>rosids</taxon>
        <taxon>malvids</taxon>
        <taxon>Sapindales</taxon>
        <taxon>Anacardiaceae</taxon>
        <taxon>Pistacia</taxon>
    </lineage>
</organism>
<protein>
    <submittedName>
        <fullName evidence="1">Uncharacterized protein</fullName>
    </submittedName>
</protein>
<accession>A0ACC0Z9L4</accession>
<evidence type="ECO:0000313" key="2">
    <source>
        <dbReference type="Proteomes" id="UP001163603"/>
    </source>
</evidence>
<proteinExistence type="predicted"/>